<dbReference type="Proteomes" id="UP000706891">
    <property type="component" value="Unassembled WGS sequence"/>
</dbReference>
<dbReference type="EMBL" id="JACJJG010000085">
    <property type="protein sequence ID" value="MBM6674480.1"/>
    <property type="molecule type" value="Genomic_DNA"/>
</dbReference>
<dbReference type="Pfam" id="PF02321">
    <property type="entry name" value="OEP"/>
    <property type="match status" value="2"/>
</dbReference>
<dbReference type="GO" id="GO:0015562">
    <property type="term" value="F:efflux transmembrane transporter activity"/>
    <property type="evidence" value="ECO:0007669"/>
    <property type="project" value="InterPro"/>
</dbReference>
<dbReference type="PANTHER" id="PTHR30026">
    <property type="entry name" value="OUTER MEMBRANE PROTEIN TOLC"/>
    <property type="match status" value="1"/>
</dbReference>
<comment type="subcellular location">
    <subcellularLocation>
        <location evidence="1">Cell outer membrane</location>
    </subcellularLocation>
</comment>
<evidence type="ECO:0000313" key="10">
    <source>
        <dbReference type="Proteomes" id="UP000706891"/>
    </source>
</evidence>
<sequence length="439" mass="49429">MKRSYIHILCCMVIATTCAGRTMSLKECVALGIANNLTLDNARIGMQKGRTTLSQSRSRLLPTVIGTFQLTDYLKSPVNVTTGTVLGNDIPDDPTWQTIKSTQYNANAGIQLSMPLFNQTIYAAIDAAKTVEGISQLTYEKAVDDLTMNISRTYYLAQASLEQQILLEKNIKRMAELCEITEALYRQGVVMEVDLSRVRINMKNLEAQRSQYLTLYGQQLNLLRFLMNVGADYPLDVERMPGDITPVQTFGVSDGLPELRLAEKRIKTTRAGYLPSISLTAYAGGVGYQEEFNCFFHGKEATDNWFGNCFVGLTVKIPIFETNARKLQIRQYKHDALQAANNIRLARQRINESYDNAMLQLHHNMEVFRTQTDSYRQAEAVYDVTEEQYKEGVASMTALLQDEMQLRTAQAACVQAHYQYNIAQLELLKLSGNLALLSK</sequence>
<keyword evidence="8" id="KW-0732">Signal</keyword>
<protein>
    <submittedName>
        <fullName evidence="9">TolC family protein</fullName>
    </submittedName>
</protein>
<keyword evidence="3" id="KW-0813">Transport</keyword>
<dbReference type="Gene3D" id="1.20.1600.10">
    <property type="entry name" value="Outer membrane efflux proteins (OEP)"/>
    <property type="match status" value="1"/>
</dbReference>
<evidence type="ECO:0000313" key="9">
    <source>
        <dbReference type="EMBL" id="MBM6674480.1"/>
    </source>
</evidence>
<dbReference type="RefSeq" id="WP_205105623.1">
    <property type="nucleotide sequence ID" value="NZ_JACJJG010000085.1"/>
</dbReference>
<accession>A0A938WUU7</accession>
<dbReference type="AlphaFoldDB" id="A0A938WUU7"/>
<name>A0A938WUU7_9BACT</name>
<keyword evidence="6" id="KW-0472">Membrane</keyword>
<dbReference type="SUPFAM" id="SSF56954">
    <property type="entry name" value="Outer membrane efflux proteins (OEP)"/>
    <property type="match status" value="1"/>
</dbReference>
<organism evidence="9 10">
    <name type="scientific">Marseilla massiliensis</name>
    <dbReference type="NCBI Taxonomy" id="1841864"/>
    <lineage>
        <taxon>Bacteria</taxon>
        <taxon>Pseudomonadati</taxon>
        <taxon>Bacteroidota</taxon>
        <taxon>Bacteroidia</taxon>
        <taxon>Bacteroidales</taxon>
        <taxon>Prevotellaceae</taxon>
        <taxon>Marseilla</taxon>
    </lineage>
</organism>
<proteinExistence type="inferred from homology"/>
<keyword evidence="5" id="KW-0812">Transmembrane</keyword>
<keyword evidence="7" id="KW-0998">Cell outer membrane</keyword>
<dbReference type="PANTHER" id="PTHR30026:SF20">
    <property type="entry name" value="OUTER MEMBRANE PROTEIN TOLC"/>
    <property type="match status" value="1"/>
</dbReference>
<dbReference type="GO" id="GO:0009279">
    <property type="term" value="C:cell outer membrane"/>
    <property type="evidence" value="ECO:0007669"/>
    <property type="project" value="UniProtKB-SubCell"/>
</dbReference>
<evidence type="ECO:0000256" key="7">
    <source>
        <dbReference type="ARBA" id="ARBA00023237"/>
    </source>
</evidence>
<evidence type="ECO:0000256" key="8">
    <source>
        <dbReference type="SAM" id="SignalP"/>
    </source>
</evidence>
<dbReference type="InterPro" id="IPR003423">
    <property type="entry name" value="OMP_efflux"/>
</dbReference>
<reference evidence="9" key="1">
    <citation type="submission" date="2020-08" db="EMBL/GenBank/DDBJ databases">
        <authorList>
            <person name="Cejkova D."/>
            <person name="Kubasova T."/>
            <person name="Jahodarova E."/>
            <person name="Rychlik I."/>
        </authorList>
    </citation>
    <scope>NUCLEOTIDE SEQUENCE</scope>
    <source>
        <strain evidence="9">An824</strain>
    </source>
</reference>
<evidence type="ECO:0000256" key="5">
    <source>
        <dbReference type="ARBA" id="ARBA00022692"/>
    </source>
</evidence>
<dbReference type="InterPro" id="IPR051906">
    <property type="entry name" value="TolC-like"/>
</dbReference>
<feature type="chain" id="PRO_5037689624" evidence="8">
    <location>
        <begin position="20"/>
        <end position="439"/>
    </location>
</feature>
<dbReference type="GO" id="GO:0015288">
    <property type="term" value="F:porin activity"/>
    <property type="evidence" value="ECO:0007669"/>
    <property type="project" value="TreeGrafter"/>
</dbReference>
<evidence type="ECO:0000256" key="4">
    <source>
        <dbReference type="ARBA" id="ARBA00022452"/>
    </source>
</evidence>
<dbReference type="GO" id="GO:1990281">
    <property type="term" value="C:efflux pump complex"/>
    <property type="evidence" value="ECO:0007669"/>
    <property type="project" value="TreeGrafter"/>
</dbReference>
<keyword evidence="10" id="KW-1185">Reference proteome</keyword>
<reference evidence="9" key="2">
    <citation type="journal article" date="2021" name="Sci. Rep.">
        <title>The distribution of antibiotic resistance genes in chicken gut microbiota commensals.</title>
        <authorList>
            <person name="Juricova H."/>
            <person name="Matiasovicova J."/>
            <person name="Kubasova T."/>
            <person name="Cejkova D."/>
            <person name="Rychlik I."/>
        </authorList>
    </citation>
    <scope>NUCLEOTIDE SEQUENCE</scope>
    <source>
        <strain evidence="9">An824</strain>
    </source>
</reference>
<evidence type="ECO:0000256" key="6">
    <source>
        <dbReference type="ARBA" id="ARBA00023136"/>
    </source>
</evidence>
<evidence type="ECO:0000256" key="3">
    <source>
        <dbReference type="ARBA" id="ARBA00022448"/>
    </source>
</evidence>
<keyword evidence="4" id="KW-1134">Transmembrane beta strand</keyword>
<gene>
    <name evidence="9" type="ORF">H6A34_11420</name>
</gene>
<evidence type="ECO:0000256" key="1">
    <source>
        <dbReference type="ARBA" id="ARBA00004442"/>
    </source>
</evidence>
<evidence type="ECO:0000256" key="2">
    <source>
        <dbReference type="ARBA" id="ARBA00007613"/>
    </source>
</evidence>
<feature type="signal peptide" evidence="8">
    <location>
        <begin position="1"/>
        <end position="19"/>
    </location>
</feature>
<comment type="caution">
    <text evidence="9">The sequence shown here is derived from an EMBL/GenBank/DDBJ whole genome shotgun (WGS) entry which is preliminary data.</text>
</comment>
<comment type="similarity">
    <text evidence="2">Belongs to the outer membrane factor (OMF) (TC 1.B.17) family.</text>
</comment>